<protein>
    <recommendedName>
        <fullName evidence="3">Glycosyltransferase</fullName>
    </recommendedName>
</protein>
<reference evidence="1" key="1">
    <citation type="submission" date="2022-06" db="EMBL/GenBank/DDBJ databases">
        <title>WGS of actinobacteria.</title>
        <authorList>
            <person name="Thawai C."/>
        </authorList>
    </citation>
    <scope>NUCLEOTIDE SEQUENCE</scope>
    <source>
        <strain evidence="1">AA8</strain>
    </source>
</reference>
<evidence type="ECO:0000313" key="1">
    <source>
        <dbReference type="EMBL" id="MCQ8772834.1"/>
    </source>
</evidence>
<name>A0A9X2LK96_9ACTN</name>
<dbReference type="EMBL" id="JANIID010000024">
    <property type="protein sequence ID" value="MCQ8772834.1"/>
    <property type="molecule type" value="Genomic_DNA"/>
</dbReference>
<sequence length="187" mass="18694">MRILFVAGDAPEAALPLVAAARAARAAGHEVVLAGDTDLSGAAEAAAAAGIATAAVTARTPAEAFLDTAGNPFPVPGDPHERRVLRGRCLGRFAAWCLEGLPGLADRRRPDAVAGVPSAFAGPLVAAHAKVPCVEFTGAPGEPLAVALAAAAELTPQLEGLGLYALPRPDLSADTPEAFVAALARLG</sequence>
<comment type="caution">
    <text evidence="1">The sequence shown here is derived from an EMBL/GenBank/DDBJ whole genome shotgun (WGS) entry which is preliminary data.</text>
</comment>
<dbReference type="RefSeq" id="WP_168093186.1">
    <property type="nucleotide sequence ID" value="NZ_JAATER010000125.1"/>
</dbReference>
<gene>
    <name evidence="1" type="ORF">NQU55_24125</name>
</gene>
<evidence type="ECO:0008006" key="3">
    <source>
        <dbReference type="Google" id="ProtNLM"/>
    </source>
</evidence>
<evidence type="ECO:0000313" key="2">
    <source>
        <dbReference type="Proteomes" id="UP001142374"/>
    </source>
</evidence>
<organism evidence="1 2">
    <name type="scientific">Streptomyces telluris</name>
    <dbReference type="NCBI Taxonomy" id="2720021"/>
    <lineage>
        <taxon>Bacteria</taxon>
        <taxon>Bacillati</taxon>
        <taxon>Actinomycetota</taxon>
        <taxon>Actinomycetes</taxon>
        <taxon>Kitasatosporales</taxon>
        <taxon>Streptomycetaceae</taxon>
        <taxon>Streptomyces</taxon>
    </lineage>
</organism>
<dbReference type="Proteomes" id="UP001142374">
    <property type="component" value="Unassembled WGS sequence"/>
</dbReference>
<keyword evidence="2" id="KW-1185">Reference proteome</keyword>
<accession>A0A9X2LK96</accession>
<dbReference type="AlphaFoldDB" id="A0A9X2LK96"/>
<dbReference type="SUPFAM" id="SSF53756">
    <property type="entry name" value="UDP-Glycosyltransferase/glycogen phosphorylase"/>
    <property type="match status" value="1"/>
</dbReference>
<proteinExistence type="predicted"/>
<dbReference type="Gene3D" id="3.40.50.2000">
    <property type="entry name" value="Glycogen Phosphorylase B"/>
    <property type="match status" value="1"/>
</dbReference>